<feature type="domain" description="TonB-dependent receptor plug" evidence="15">
    <location>
        <begin position="49"/>
        <end position="155"/>
    </location>
</feature>
<keyword evidence="3 11" id="KW-1134">Transmembrane beta strand</keyword>
<evidence type="ECO:0000256" key="3">
    <source>
        <dbReference type="ARBA" id="ARBA00022452"/>
    </source>
</evidence>
<dbReference type="Pfam" id="PF00593">
    <property type="entry name" value="TonB_dep_Rec_b-barrel"/>
    <property type="match status" value="1"/>
</dbReference>
<evidence type="ECO:0000256" key="10">
    <source>
        <dbReference type="ARBA" id="ARBA00023237"/>
    </source>
</evidence>
<reference evidence="16" key="1">
    <citation type="submission" date="2021-12" db="EMBL/GenBank/DDBJ databases">
        <authorList>
            <person name="Rodrigo-Torres L."/>
            <person name="Arahal R. D."/>
            <person name="Lucena T."/>
        </authorList>
    </citation>
    <scope>NUCLEOTIDE SEQUENCE</scope>
    <source>
        <strain evidence="16">CECT 8267</strain>
    </source>
</reference>
<feature type="chain" id="PRO_5046254058" description="TonB-dependent receptor" evidence="13">
    <location>
        <begin position="28"/>
        <end position="772"/>
    </location>
</feature>
<dbReference type="SUPFAM" id="SSF56935">
    <property type="entry name" value="Porins"/>
    <property type="match status" value="1"/>
</dbReference>
<gene>
    <name evidence="16" type="ORF">SIN8267_01510</name>
</gene>
<keyword evidence="10 11" id="KW-0998">Cell outer membrane</keyword>
<evidence type="ECO:0000256" key="11">
    <source>
        <dbReference type="PROSITE-ProRule" id="PRU01360"/>
    </source>
</evidence>
<dbReference type="InterPro" id="IPR039426">
    <property type="entry name" value="TonB-dep_rcpt-like"/>
</dbReference>
<feature type="signal peptide" evidence="13">
    <location>
        <begin position="1"/>
        <end position="27"/>
    </location>
</feature>
<evidence type="ECO:0000256" key="4">
    <source>
        <dbReference type="ARBA" id="ARBA00022496"/>
    </source>
</evidence>
<comment type="subcellular location">
    <subcellularLocation>
        <location evidence="1 11">Cell outer membrane</location>
        <topology evidence="1 11">Multi-pass membrane protein</topology>
    </subcellularLocation>
</comment>
<keyword evidence="9 11" id="KW-0472">Membrane</keyword>
<dbReference type="InterPro" id="IPR012910">
    <property type="entry name" value="Plug_dom"/>
</dbReference>
<accession>A0ABM9ADX0</accession>
<evidence type="ECO:0000313" key="17">
    <source>
        <dbReference type="Proteomes" id="UP000838100"/>
    </source>
</evidence>
<dbReference type="PROSITE" id="PS52016">
    <property type="entry name" value="TONB_DEPENDENT_REC_3"/>
    <property type="match status" value="1"/>
</dbReference>
<keyword evidence="2 11" id="KW-0813">Transport</keyword>
<keyword evidence="6" id="KW-0408">Iron</keyword>
<comment type="similarity">
    <text evidence="11 12">Belongs to the TonB-dependent receptor family.</text>
</comment>
<evidence type="ECO:0000256" key="8">
    <source>
        <dbReference type="ARBA" id="ARBA00023077"/>
    </source>
</evidence>
<dbReference type="Proteomes" id="UP000838100">
    <property type="component" value="Unassembled WGS sequence"/>
</dbReference>
<dbReference type="PANTHER" id="PTHR32552">
    <property type="entry name" value="FERRICHROME IRON RECEPTOR-RELATED"/>
    <property type="match status" value="1"/>
</dbReference>
<keyword evidence="7" id="KW-0406">Ion transport</keyword>
<keyword evidence="17" id="KW-1185">Reference proteome</keyword>
<dbReference type="InterPro" id="IPR036942">
    <property type="entry name" value="Beta-barrel_TonB_sf"/>
</dbReference>
<organism evidence="16 17">
    <name type="scientific">Sinobacterium norvegicum</name>
    <dbReference type="NCBI Taxonomy" id="1641715"/>
    <lineage>
        <taxon>Bacteria</taxon>
        <taxon>Pseudomonadati</taxon>
        <taxon>Pseudomonadota</taxon>
        <taxon>Gammaproteobacteria</taxon>
        <taxon>Cellvibrionales</taxon>
        <taxon>Spongiibacteraceae</taxon>
        <taxon>Sinobacterium</taxon>
    </lineage>
</organism>
<evidence type="ECO:0000256" key="12">
    <source>
        <dbReference type="RuleBase" id="RU003357"/>
    </source>
</evidence>
<dbReference type="EMBL" id="CAKLPX010000001">
    <property type="protein sequence ID" value="CAH0991406.1"/>
    <property type="molecule type" value="Genomic_DNA"/>
</dbReference>
<evidence type="ECO:0000256" key="7">
    <source>
        <dbReference type="ARBA" id="ARBA00023065"/>
    </source>
</evidence>
<dbReference type="Gene3D" id="2.40.170.20">
    <property type="entry name" value="TonB-dependent receptor, beta-barrel domain"/>
    <property type="match status" value="1"/>
</dbReference>
<sequence length="772" mass="85573">MQLKPIFKPSLLAIAVAVSTQATTALANDSAMLLEEVLVTAQKRAESSQDVPISMQAFSSDFLQTTGVKDFSDLDQYTPGLTVNADQATQPSFVIRNIGTGAFGIGTDPAVGIYIDGVYSGRSGSALMQFTDIDRVEILKGPQGTLFGRNSAAGAIQVVTKRPTEDFEAMVRLRGGNYNKQLGEFMLNAPVADTGLAFRINGLANKQDGYIDNANGDDLGNQKDKSFRFSAAWDISEKTEIRYTYDYNDLDQDANTKININKYSGTINKPGTLGSNTEIDQNKANNPWDVAVDHDVVENRESRNIAGHNLQLSHDLDFATLRYIASYREFESQNKGDYDGAGNITSYVDTENVEDNSQFYTELSFNGQFDDVIWTVGTSYYKEDGDQDSFVNTFTDTTNILINQLGNIDLAGTVPTGVYWTENIHNKVKSESAAIYGDVTWQATEKFSVTGGVRGTWDKKEFSWQNQCNNVMDDYFSDAACLFDIAYQEGEAVLAGYKNGTYEDDDSWSNISPRLVLNYQLLDSAIIFASATQGYKAGGFNSLQMGSAYDPEFVDSFELGLKSQWFDNSLRYNTSLFHYLYKDKQDTTLINPSEGTAYYSTDTGDAEGTGIDTELVWAATPELRFSLVHSYIHSVWTDRENPTTGDDMDGEYLDGPKHQANIAVDYDIMLGDAGRIALHLDHAYESAAKSNSASSAELQGVYYDTLDDDRNFTNARVAWISPEEAFEVALWGENIFGNEYVTGYSQFISYFPSDTVNLDKPAYYGAEVIYKY</sequence>
<dbReference type="InterPro" id="IPR000531">
    <property type="entry name" value="Beta-barrel_TonB"/>
</dbReference>
<keyword evidence="8 12" id="KW-0798">TonB box</keyword>
<evidence type="ECO:0000256" key="1">
    <source>
        <dbReference type="ARBA" id="ARBA00004571"/>
    </source>
</evidence>
<name>A0ABM9ADX0_9GAMM</name>
<evidence type="ECO:0000256" key="9">
    <source>
        <dbReference type="ARBA" id="ARBA00023136"/>
    </source>
</evidence>
<keyword evidence="13" id="KW-0732">Signal</keyword>
<feature type="domain" description="TonB-dependent receptor-like beta-barrel" evidence="14">
    <location>
        <begin position="233"/>
        <end position="734"/>
    </location>
</feature>
<evidence type="ECO:0000256" key="2">
    <source>
        <dbReference type="ARBA" id="ARBA00022448"/>
    </source>
</evidence>
<evidence type="ECO:0008006" key="18">
    <source>
        <dbReference type="Google" id="ProtNLM"/>
    </source>
</evidence>
<dbReference type="RefSeq" id="WP_237444057.1">
    <property type="nucleotide sequence ID" value="NZ_CAKLPX010000001.1"/>
</dbReference>
<evidence type="ECO:0000256" key="6">
    <source>
        <dbReference type="ARBA" id="ARBA00023004"/>
    </source>
</evidence>
<keyword evidence="4" id="KW-0410">Iron transport</keyword>
<evidence type="ECO:0000259" key="15">
    <source>
        <dbReference type="Pfam" id="PF07715"/>
    </source>
</evidence>
<evidence type="ECO:0000259" key="14">
    <source>
        <dbReference type="Pfam" id="PF00593"/>
    </source>
</evidence>
<evidence type="ECO:0000256" key="13">
    <source>
        <dbReference type="SAM" id="SignalP"/>
    </source>
</evidence>
<comment type="caution">
    <text evidence="16">The sequence shown here is derived from an EMBL/GenBank/DDBJ whole genome shotgun (WGS) entry which is preliminary data.</text>
</comment>
<dbReference type="Pfam" id="PF07715">
    <property type="entry name" value="Plug"/>
    <property type="match status" value="1"/>
</dbReference>
<evidence type="ECO:0000313" key="16">
    <source>
        <dbReference type="EMBL" id="CAH0991406.1"/>
    </source>
</evidence>
<protein>
    <recommendedName>
        <fullName evidence="18">TonB-dependent receptor</fullName>
    </recommendedName>
</protein>
<evidence type="ECO:0000256" key="5">
    <source>
        <dbReference type="ARBA" id="ARBA00022692"/>
    </source>
</evidence>
<proteinExistence type="inferred from homology"/>
<keyword evidence="5 11" id="KW-0812">Transmembrane</keyword>
<dbReference type="PANTHER" id="PTHR32552:SF81">
    <property type="entry name" value="TONB-DEPENDENT OUTER MEMBRANE RECEPTOR"/>
    <property type="match status" value="1"/>
</dbReference>